<feature type="chain" id="PRO_5019259083" description="L,D-TPase catalytic domain-containing protein" evidence="8">
    <location>
        <begin position="26"/>
        <end position="453"/>
    </location>
</feature>
<gene>
    <name evidence="10" type="ORF">DENIS_2478</name>
</gene>
<dbReference type="UniPathway" id="UPA00219"/>
<evidence type="ECO:0000313" key="11">
    <source>
        <dbReference type="Proteomes" id="UP000288096"/>
    </source>
</evidence>
<dbReference type="InterPro" id="IPR038063">
    <property type="entry name" value="Transpep_catalytic_dom"/>
</dbReference>
<dbReference type="AlphaFoldDB" id="A0A401FX25"/>
<keyword evidence="3" id="KW-0808">Transferase</keyword>
<dbReference type="GO" id="GO:0004180">
    <property type="term" value="F:carboxypeptidase activity"/>
    <property type="evidence" value="ECO:0007669"/>
    <property type="project" value="UniProtKB-ARBA"/>
</dbReference>
<evidence type="ECO:0000256" key="2">
    <source>
        <dbReference type="ARBA" id="ARBA00005992"/>
    </source>
</evidence>
<dbReference type="SUPFAM" id="SSF54427">
    <property type="entry name" value="NTF2-like"/>
    <property type="match status" value="1"/>
</dbReference>
<evidence type="ECO:0000256" key="8">
    <source>
        <dbReference type="SAM" id="SignalP"/>
    </source>
</evidence>
<dbReference type="GO" id="GO:0071555">
    <property type="term" value="P:cell wall organization"/>
    <property type="evidence" value="ECO:0007669"/>
    <property type="project" value="UniProtKB-UniRule"/>
</dbReference>
<dbReference type="GO" id="GO:0009252">
    <property type="term" value="P:peptidoglycan biosynthetic process"/>
    <property type="evidence" value="ECO:0007669"/>
    <property type="project" value="UniProtKB-UniPathway"/>
</dbReference>
<dbReference type="InterPro" id="IPR056203">
    <property type="entry name" value="Cds6_C"/>
</dbReference>
<dbReference type="SUPFAM" id="SSF141523">
    <property type="entry name" value="L,D-transpeptidase catalytic domain-like"/>
    <property type="match status" value="1"/>
</dbReference>
<keyword evidence="4 7" id="KW-0133">Cell shape</keyword>
<evidence type="ECO:0000256" key="6">
    <source>
        <dbReference type="ARBA" id="ARBA00023316"/>
    </source>
</evidence>
<dbReference type="Gene3D" id="3.10.450.50">
    <property type="match status" value="1"/>
</dbReference>
<name>A0A401FX25_9BACT</name>
<dbReference type="Pfam" id="PF03734">
    <property type="entry name" value="YkuD"/>
    <property type="match status" value="1"/>
</dbReference>
<feature type="signal peptide" evidence="8">
    <location>
        <begin position="1"/>
        <end position="25"/>
    </location>
</feature>
<dbReference type="GO" id="GO:0016740">
    <property type="term" value="F:transferase activity"/>
    <property type="evidence" value="ECO:0007669"/>
    <property type="project" value="UniProtKB-KW"/>
</dbReference>
<keyword evidence="8" id="KW-0732">Signal</keyword>
<reference evidence="11" key="2">
    <citation type="submission" date="2019-01" db="EMBL/GenBank/DDBJ databases">
        <title>Genome sequence of Desulfonema ishimotonii strain Tokyo 01.</title>
        <authorList>
            <person name="Fukui M."/>
        </authorList>
    </citation>
    <scope>NUCLEOTIDE SEQUENCE [LARGE SCALE GENOMIC DNA]</scope>
    <source>
        <strain evidence="11">Tokyo 01</strain>
    </source>
</reference>
<keyword evidence="5 7" id="KW-0573">Peptidoglycan synthesis</keyword>
<evidence type="ECO:0000313" key="10">
    <source>
        <dbReference type="EMBL" id="GBC61516.1"/>
    </source>
</evidence>
<protein>
    <recommendedName>
        <fullName evidence="9">L,D-TPase catalytic domain-containing protein</fullName>
    </recommendedName>
</protein>
<evidence type="ECO:0000256" key="7">
    <source>
        <dbReference type="PROSITE-ProRule" id="PRU01373"/>
    </source>
</evidence>
<comment type="similarity">
    <text evidence="2">Belongs to the YkuD family.</text>
</comment>
<sequence length="453" mass="52512">MGKRSVVHIGFFLLISLMMGATVHAARDEAADTEQYPDVFIPFDTGETPEYILVVEKSTQTLRVYEYNGKPREIHRFECSTGKSVGAKERAGDSKTPEGIYFFTRHYEDKELSPIYGVTAFTSDYPNLLDRIAGRTGSAIWLHGTNKELKPRDSNGCVALRNADLEKVAPFIRLNRTPIIITETLTPESFETKTALKSVILSLISGWVNALDRGTYHEYVGFYDSEYVPDISWWNGWNTARRQLRADKSVLAVESEKVMFFRHKEIYTVLFDLCVRYTDRRYRVGTKKLFLKQSQDRFRIIGENYQTFPDIKKAGPSDHPLMLAVNRLHQPVADEAPPAVVRDDKIENMVDGWLKAWSSKDIGRYGAFYARDFRSQGMNRAAWLKHKKQLNRKYKYIRVTKRNLVVRKGGNQMTVSFVQKYESNRLRAVGRKQLVLKREDGQWKIFRETWRKM</sequence>
<evidence type="ECO:0000256" key="4">
    <source>
        <dbReference type="ARBA" id="ARBA00022960"/>
    </source>
</evidence>
<evidence type="ECO:0000256" key="3">
    <source>
        <dbReference type="ARBA" id="ARBA00022679"/>
    </source>
</evidence>
<comment type="caution">
    <text evidence="10">The sequence shown here is derived from an EMBL/GenBank/DDBJ whole genome shotgun (WGS) entry which is preliminary data.</text>
</comment>
<dbReference type="GO" id="GO:0008360">
    <property type="term" value="P:regulation of cell shape"/>
    <property type="evidence" value="ECO:0007669"/>
    <property type="project" value="UniProtKB-UniRule"/>
</dbReference>
<proteinExistence type="inferred from homology"/>
<dbReference type="Proteomes" id="UP000288096">
    <property type="component" value="Unassembled WGS sequence"/>
</dbReference>
<dbReference type="InterPro" id="IPR005490">
    <property type="entry name" value="LD_TPept_cat_dom"/>
</dbReference>
<accession>A0A401FX25</accession>
<dbReference type="PROSITE" id="PS52029">
    <property type="entry name" value="LD_TPASE"/>
    <property type="match status" value="1"/>
</dbReference>
<organism evidence="10 11">
    <name type="scientific">Desulfonema ishimotonii</name>
    <dbReference type="NCBI Taxonomy" id="45657"/>
    <lineage>
        <taxon>Bacteria</taxon>
        <taxon>Pseudomonadati</taxon>
        <taxon>Thermodesulfobacteriota</taxon>
        <taxon>Desulfobacteria</taxon>
        <taxon>Desulfobacterales</taxon>
        <taxon>Desulfococcaceae</taxon>
        <taxon>Desulfonema</taxon>
    </lineage>
</organism>
<comment type="pathway">
    <text evidence="1 7">Cell wall biogenesis; peptidoglycan biosynthesis.</text>
</comment>
<dbReference type="InterPro" id="IPR032710">
    <property type="entry name" value="NTF2-like_dom_sf"/>
</dbReference>
<feature type="active site" description="Nucleophile" evidence="7">
    <location>
        <position position="157"/>
    </location>
</feature>
<dbReference type="CDD" id="cd16913">
    <property type="entry name" value="YkuD_like"/>
    <property type="match status" value="1"/>
</dbReference>
<evidence type="ECO:0000256" key="1">
    <source>
        <dbReference type="ARBA" id="ARBA00004752"/>
    </source>
</evidence>
<feature type="domain" description="L,D-TPase catalytic" evidence="9">
    <location>
        <begin position="51"/>
        <end position="182"/>
    </location>
</feature>
<dbReference type="PANTHER" id="PTHR36699:SF1">
    <property type="entry name" value="L,D-TRANSPEPTIDASE YAFK-RELATED"/>
    <property type="match status" value="1"/>
</dbReference>
<reference evidence="11" key="1">
    <citation type="submission" date="2017-11" db="EMBL/GenBank/DDBJ databases">
        <authorList>
            <person name="Watanabe M."/>
            <person name="Kojima H."/>
        </authorList>
    </citation>
    <scope>NUCLEOTIDE SEQUENCE [LARGE SCALE GENOMIC DNA]</scope>
    <source>
        <strain evidence="11">Tokyo 01</strain>
    </source>
</reference>
<dbReference type="RefSeq" id="WP_166405058.1">
    <property type="nucleotide sequence ID" value="NZ_BEXT01000001.1"/>
</dbReference>
<dbReference type="EMBL" id="BEXT01000001">
    <property type="protein sequence ID" value="GBC61516.1"/>
    <property type="molecule type" value="Genomic_DNA"/>
</dbReference>
<dbReference type="PANTHER" id="PTHR36699">
    <property type="entry name" value="LD-TRANSPEPTIDASE"/>
    <property type="match status" value="1"/>
</dbReference>
<evidence type="ECO:0000259" key="9">
    <source>
        <dbReference type="PROSITE" id="PS52029"/>
    </source>
</evidence>
<dbReference type="Pfam" id="PF24125">
    <property type="entry name" value="Cds6_C"/>
    <property type="match status" value="1"/>
</dbReference>
<evidence type="ECO:0000256" key="5">
    <source>
        <dbReference type="ARBA" id="ARBA00022984"/>
    </source>
</evidence>
<keyword evidence="6 7" id="KW-0961">Cell wall biogenesis/degradation</keyword>
<feature type="active site" description="Proton donor/acceptor" evidence="7">
    <location>
        <position position="143"/>
    </location>
</feature>
<dbReference type="Gene3D" id="2.40.440.10">
    <property type="entry name" value="L,D-transpeptidase catalytic domain-like"/>
    <property type="match status" value="1"/>
</dbReference>
<keyword evidence="11" id="KW-1185">Reference proteome</keyword>